<dbReference type="EMBL" id="FNXT01000936">
    <property type="protein sequence ID" value="SZX69541.1"/>
    <property type="molecule type" value="Genomic_DNA"/>
</dbReference>
<proteinExistence type="predicted"/>
<sequence>MWAARGANFKQQRLPLLVLVTAQHWYYSWSKRVSDPVPGTQAAGDTLKAALAQHVFNVPVGQVTIVSEPVPEGPDSSKLLATYSATGPASNNQSVVSNCRSNTAGSWQGVPSSRIPEAKKQVRKAARARYGVAAAILQATCADG</sequence>
<dbReference type="Proteomes" id="UP000256970">
    <property type="component" value="Unassembled WGS sequence"/>
</dbReference>
<evidence type="ECO:0000313" key="2">
    <source>
        <dbReference type="EMBL" id="SZX69541.1"/>
    </source>
</evidence>
<evidence type="ECO:0000313" key="3">
    <source>
        <dbReference type="Proteomes" id="UP000256970"/>
    </source>
</evidence>
<keyword evidence="1" id="KW-0732">Signal</keyword>
<keyword evidence="3" id="KW-1185">Reference proteome</keyword>
<feature type="chain" id="PRO_5016879649" evidence="1">
    <location>
        <begin position="31"/>
        <end position="144"/>
    </location>
</feature>
<reference evidence="2 3" key="1">
    <citation type="submission" date="2016-10" db="EMBL/GenBank/DDBJ databases">
        <authorList>
            <person name="Cai Z."/>
        </authorList>
    </citation>
    <scope>NUCLEOTIDE SEQUENCE [LARGE SCALE GENOMIC DNA]</scope>
</reference>
<accession>A0A383VWF2</accession>
<organism evidence="2 3">
    <name type="scientific">Tetradesmus obliquus</name>
    <name type="common">Green alga</name>
    <name type="synonym">Acutodesmus obliquus</name>
    <dbReference type="NCBI Taxonomy" id="3088"/>
    <lineage>
        <taxon>Eukaryota</taxon>
        <taxon>Viridiplantae</taxon>
        <taxon>Chlorophyta</taxon>
        <taxon>core chlorophytes</taxon>
        <taxon>Chlorophyceae</taxon>
        <taxon>CS clade</taxon>
        <taxon>Sphaeropleales</taxon>
        <taxon>Scenedesmaceae</taxon>
        <taxon>Tetradesmus</taxon>
    </lineage>
</organism>
<protein>
    <submittedName>
        <fullName evidence="2">Uncharacterized protein</fullName>
    </submittedName>
</protein>
<feature type="signal peptide" evidence="1">
    <location>
        <begin position="1"/>
        <end position="30"/>
    </location>
</feature>
<name>A0A383VWF2_TETOB</name>
<gene>
    <name evidence="2" type="ORF">BQ4739_LOCUS9843</name>
</gene>
<evidence type="ECO:0000256" key="1">
    <source>
        <dbReference type="SAM" id="SignalP"/>
    </source>
</evidence>
<dbReference type="AlphaFoldDB" id="A0A383VWF2"/>